<sequence>MNKFILFFSIFLVSCCNKPKLLQNGLTRSAYKITEYAINVASKDSNNKNLDTIVITNKRFNKSNKILAQTRHTPSDGQKMETNYIYNRLGKLEKEIVTMSIDSLPLEVNYIYNNNLLDQTISRLDNRNERFEQIEKYYYRSNNTKEKTTTSLLLIRLNTSDTIINSISTSYFDKKELIKSIETKVYNNQKLNSKTVYEYDCETLTGLKHFNQNDSLTSTSKYEYKFDRFNNWVEKKIFENNTVKSIIKREIEYNWQY</sequence>
<name>A0ABT9F3T8_9FLAO</name>
<dbReference type="PROSITE" id="PS51257">
    <property type="entry name" value="PROKAR_LIPOPROTEIN"/>
    <property type="match status" value="1"/>
</dbReference>
<comment type="caution">
    <text evidence="1">The sequence shown here is derived from an EMBL/GenBank/DDBJ whole genome shotgun (WGS) entry which is preliminary data.</text>
</comment>
<keyword evidence="2" id="KW-1185">Reference proteome</keyword>
<evidence type="ECO:0008006" key="3">
    <source>
        <dbReference type="Google" id="ProtNLM"/>
    </source>
</evidence>
<dbReference type="EMBL" id="JAUYVU010000005">
    <property type="protein sequence ID" value="MDP2541382.1"/>
    <property type="molecule type" value="Genomic_DNA"/>
</dbReference>
<dbReference type="Proteomes" id="UP001242342">
    <property type="component" value="Unassembled WGS sequence"/>
</dbReference>
<evidence type="ECO:0000313" key="2">
    <source>
        <dbReference type="Proteomes" id="UP001242342"/>
    </source>
</evidence>
<evidence type="ECO:0000313" key="1">
    <source>
        <dbReference type="EMBL" id="MDP2541382.1"/>
    </source>
</evidence>
<dbReference type="RefSeq" id="WP_099213837.1">
    <property type="nucleotide sequence ID" value="NZ_JAUYVU010000005.1"/>
</dbReference>
<protein>
    <recommendedName>
        <fullName evidence="3">YD repeat-containing protein</fullName>
    </recommendedName>
</protein>
<reference evidence="1 2" key="1">
    <citation type="submission" date="2023-07" db="EMBL/GenBank/DDBJ databases">
        <title>Genome content predicts the carbon catabolic preferences of heterotrophic bacteria.</title>
        <authorList>
            <person name="Gralka M."/>
        </authorList>
    </citation>
    <scope>NUCLEOTIDE SEQUENCE [LARGE SCALE GENOMIC DNA]</scope>
    <source>
        <strain evidence="1 2">4G03</strain>
    </source>
</reference>
<gene>
    <name evidence="1" type="ORF">Q8W23_07850</name>
</gene>
<organism evidence="1 2">
    <name type="scientific">Tenacibaculum discolor</name>
    <dbReference type="NCBI Taxonomy" id="361581"/>
    <lineage>
        <taxon>Bacteria</taxon>
        <taxon>Pseudomonadati</taxon>
        <taxon>Bacteroidota</taxon>
        <taxon>Flavobacteriia</taxon>
        <taxon>Flavobacteriales</taxon>
        <taxon>Flavobacteriaceae</taxon>
        <taxon>Tenacibaculum</taxon>
    </lineage>
</organism>
<accession>A0ABT9F3T8</accession>
<proteinExistence type="predicted"/>